<comment type="similarity">
    <text evidence="2 13">Belongs to the class-II aminoacyl-tRNA synthetase family. Phe-tRNA synthetase alpha subunit type 1 subfamily.</text>
</comment>
<dbReference type="InterPro" id="IPR006195">
    <property type="entry name" value="aa-tRNA-synth_II"/>
</dbReference>
<dbReference type="InterPro" id="IPR010978">
    <property type="entry name" value="tRNA-bd_arm"/>
</dbReference>
<sequence>MDFNQTKIKAFDEISRAQDIKMLEAIEVKYLGRKGELAVFLKFLKDLPEDKRREAGRLANQIKREVEFALEEKRQIFFAGSGEAEEWFDVTAPGVKHPRGHFHPRTIVMRQVENIFQSMGFSVVDGPELETDWYNFEALNIPKDHPARDMQDTFYVENPAGCSDLVMRTQTSPVQVRFMEKNTPPLRIIVPGRVFRREATDASHEYQFYQLEGLMIDKHISVANFKAIIEEFFRRFYGRKIATRLRPSYFPFTEPSFEFDMECVICNGKGCSVCGRMGWIEVSPGGMVNQKVFETAGYARNEWQGFAFGMGLDRLIMMKYKIDDIRLLSSGDLRFLKQF</sequence>
<dbReference type="SUPFAM" id="SSF55681">
    <property type="entry name" value="Class II aaRS and biotin synthetases"/>
    <property type="match status" value="1"/>
</dbReference>
<dbReference type="Pfam" id="PF01409">
    <property type="entry name" value="tRNA-synt_2d"/>
    <property type="match status" value="1"/>
</dbReference>
<comment type="subcellular location">
    <subcellularLocation>
        <location evidence="1 13">Cytoplasm</location>
    </subcellularLocation>
</comment>
<dbReference type="GO" id="GO:0000287">
    <property type="term" value="F:magnesium ion binding"/>
    <property type="evidence" value="ECO:0007669"/>
    <property type="project" value="UniProtKB-UniRule"/>
</dbReference>
<dbReference type="InterPro" id="IPR004188">
    <property type="entry name" value="Phe-tRNA_ligase_II_N"/>
</dbReference>
<dbReference type="GO" id="GO:0000049">
    <property type="term" value="F:tRNA binding"/>
    <property type="evidence" value="ECO:0007669"/>
    <property type="project" value="InterPro"/>
</dbReference>
<evidence type="ECO:0000256" key="12">
    <source>
        <dbReference type="ARBA" id="ARBA00049255"/>
    </source>
</evidence>
<keyword evidence="6 13" id="KW-0479">Metal-binding</keyword>
<comment type="catalytic activity">
    <reaction evidence="12 13">
        <text>tRNA(Phe) + L-phenylalanine + ATP = L-phenylalanyl-tRNA(Phe) + AMP + diphosphate + H(+)</text>
        <dbReference type="Rhea" id="RHEA:19413"/>
        <dbReference type="Rhea" id="RHEA-COMP:9668"/>
        <dbReference type="Rhea" id="RHEA-COMP:9699"/>
        <dbReference type="ChEBI" id="CHEBI:15378"/>
        <dbReference type="ChEBI" id="CHEBI:30616"/>
        <dbReference type="ChEBI" id="CHEBI:33019"/>
        <dbReference type="ChEBI" id="CHEBI:58095"/>
        <dbReference type="ChEBI" id="CHEBI:78442"/>
        <dbReference type="ChEBI" id="CHEBI:78531"/>
        <dbReference type="ChEBI" id="CHEBI:456215"/>
        <dbReference type="EC" id="6.1.1.20"/>
    </reaction>
</comment>
<dbReference type="GO" id="GO:0004826">
    <property type="term" value="F:phenylalanine-tRNA ligase activity"/>
    <property type="evidence" value="ECO:0007669"/>
    <property type="project" value="UniProtKB-UniRule"/>
</dbReference>
<dbReference type="InterPro" id="IPR022911">
    <property type="entry name" value="Phe_tRNA_ligase_alpha1_bac"/>
</dbReference>
<dbReference type="NCBIfam" id="TIGR00468">
    <property type="entry name" value="pheS"/>
    <property type="match status" value="1"/>
</dbReference>
<evidence type="ECO:0000256" key="10">
    <source>
        <dbReference type="ARBA" id="ARBA00022917"/>
    </source>
</evidence>
<dbReference type="InterPro" id="IPR004529">
    <property type="entry name" value="Phe-tRNA-synth_IIc_asu"/>
</dbReference>
<dbReference type="FunFam" id="3.30.930.10:FF:000089">
    <property type="entry name" value="Phenylalanine--tRNA ligase alpha subunit"/>
    <property type="match status" value="1"/>
</dbReference>
<protein>
    <recommendedName>
        <fullName evidence="13">Phenylalanine--tRNA ligase alpha subunit</fullName>
        <ecNumber evidence="13">6.1.1.20</ecNumber>
    </recommendedName>
    <alternativeName>
        <fullName evidence="13">Phenylalanyl-tRNA synthetase alpha subunit</fullName>
        <shortName evidence="13">PheRS</shortName>
    </alternativeName>
</protein>
<keyword evidence="10 13" id="KW-0648">Protein biosynthesis</keyword>
<evidence type="ECO:0000313" key="15">
    <source>
        <dbReference type="EMBL" id="PIQ73905.1"/>
    </source>
</evidence>
<evidence type="ECO:0000259" key="14">
    <source>
        <dbReference type="PROSITE" id="PS50862"/>
    </source>
</evidence>
<evidence type="ECO:0000256" key="4">
    <source>
        <dbReference type="ARBA" id="ARBA00022490"/>
    </source>
</evidence>
<dbReference type="GO" id="GO:0005737">
    <property type="term" value="C:cytoplasm"/>
    <property type="evidence" value="ECO:0007669"/>
    <property type="project" value="UniProtKB-SubCell"/>
</dbReference>
<keyword evidence="11 13" id="KW-0030">Aminoacyl-tRNA synthetase</keyword>
<dbReference type="InterPro" id="IPR045864">
    <property type="entry name" value="aa-tRNA-synth_II/BPL/LPL"/>
</dbReference>
<keyword evidence="9 13" id="KW-0460">Magnesium</keyword>
<accession>A0A2H0KRJ9</accession>
<comment type="cofactor">
    <cofactor evidence="13">
        <name>Mg(2+)</name>
        <dbReference type="ChEBI" id="CHEBI:18420"/>
    </cofactor>
    <text evidence="13">Binds 2 magnesium ions per tetramer.</text>
</comment>
<name>A0A2H0KRJ9_9BACT</name>
<evidence type="ECO:0000256" key="1">
    <source>
        <dbReference type="ARBA" id="ARBA00004496"/>
    </source>
</evidence>
<dbReference type="PANTHER" id="PTHR11538">
    <property type="entry name" value="PHENYLALANYL-TRNA SYNTHETASE"/>
    <property type="match status" value="1"/>
</dbReference>
<feature type="domain" description="Aminoacyl-transfer RNA synthetases class-II family profile" evidence="14">
    <location>
        <begin position="102"/>
        <end position="338"/>
    </location>
</feature>
<dbReference type="EC" id="6.1.1.20" evidence="13"/>
<dbReference type="PROSITE" id="PS50862">
    <property type="entry name" value="AA_TRNA_LIGASE_II"/>
    <property type="match status" value="1"/>
</dbReference>
<evidence type="ECO:0000256" key="11">
    <source>
        <dbReference type="ARBA" id="ARBA00023146"/>
    </source>
</evidence>
<dbReference type="PANTHER" id="PTHR11538:SF41">
    <property type="entry name" value="PHENYLALANINE--TRNA LIGASE, MITOCHONDRIAL"/>
    <property type="match status" value="1"/>
</dbReference>
<comment type="caution">
    <text evidence="15">The sequence shown here is derived from an EMBL/GenBank/DDBJ whole genome shotgun (WGS) entry which is preliminary data.</text>
</comment>
<dbReference type="Proteomes" id="UP000231550">
    <property type="component" value="Unassembled WGS sequence"/>
</dbReference>
<proteinExistence type="inferred from homology"/>
<comment type="subunit">
    <text evidence="3 13">Tetramer of two alpha and two beta subunits.</text>
</comment>
<dbReference type="CDD" id="cd00496">
    <property type="entry name" value="PheRS_alpha_core"/>
    <property type="match status" value="1"/>
</dbReference>
<evidence type="ECO:0000256" key="9">
    <source>
        <dbReference type="ARBA" id="ARBA00022842"/>
    </source>
</evidence>
<evidence type="ECO:0000256" key="13">
    <source>
        <dbReference type="HAMAP-Rule" id="MF_00281"/>
    </source>
</evidence>
<feature type="binding site" evidence="13">
    <location>
        <position position="254"/>
    </location>
    <ligand>
        <name>Mg(2+)</name>
        <dbReference type="ChEBI" id="CHEBI:18420"/>
        <note>shared with beta subunit</note>
    </ligand>
</feature>
<keyword evidence="7 13" id="KW-0547">Nucleotide-binding</keyword>
<keyword evidence="8 13" id="KW-0067">ATP-binding</keyword>
<organism evidence="15 16">
    <name type="scientific">Candidatus Portnoybacteria bacterium CG11_big_fil_rev_8_21_14_0_20_44_10</name>
    <dbReference type="NCBI Taxonomy" id="1974818"/>
    <lineage>
        <taxon>Bacteria</taxon>
        <taxon>Candidatus Portnoyibacteriota</taxon>
    </lineage>
</organism>
<keyword evidence="4 13" id="KW-0963">Cytoplasm</keyword>
<evidence type="ECO:0000256" key="5">
    <source>
        <dbReference type="ARBA" id="ARBA00022598"/>
    </source>
</evidence>
<evidence type="ECO:0000256" key="3">
    <source>
        <dbReference type="ARBA" id="ARBA00011209"/>
    </source>
</evidence>
<evidence type="ECO:0000256" key="6">
    <source>
        <dbReference type="ARBA" id="ARBA00022723"/>
    </source>
</evidence>
<dbReference type="SUPFAM" id="SSF46589">
    <property type="entry name" value="tRNA-binding arm"/>
    <property type="match status" value="1"/>
</dbReference>
<dbReference type="GO" id="GO:0005524">
    <property type="term" value="F:ATP binding"/>
    <property type="evidence" value="ECO:0007669"/>
    <property type="project" value="UniProtKB-UniRule"/>
</dbReference>
<dbReference type="Gene3D" id="3.30.930.10">
    <property type="entry name" value="Bira Bifunctional Protein, Domain 2"/>
    <property type="match status" value="1"/>
</dbReference>
<dbReference type="InterPro" id="IPR002319">
    <property type="entry name" value="Phenylalanyl-tRNA_Synthase"/>
</dbReference>
<reference evidence="15 16" key="1">
    <citation type="submission" date="2017-09" db="EMBL/GenBank/DDBJ databases">
        <title>Depth-based differentiation of microbial function through sediment-hosted aquifers and enrichment of novel symbionts in the deep terrestrial subsurface.</title>
        <authorList>
            <person name="Probst A.J."/>
            <person name="Ladd B."/>
            <person name="Jarett J.K."/>
            <person name="Geller-Mcgrath D.E."/>
            <person name="Sieber C.M."/>
            <person name="Emerson J.B."/>
            <person name="Anantharaman K."/>
            <person name="Thomas B.C."/>
            <person name="Malmstrom R."/>
            <person name="Stieglmeier M."/>
            <person name="Klingl A."/>
            <person name="Woyke T."/>
            <person name="Ryan C.M."/>
            <person name="Banfield J.F."/>
        </authorList>
    </citation>
    <scope>NUCLEOTIDE SEQUENCE [LARGE SCALE GENOMIC DNA]</scope>
    <source>
        <strain evidence="15">CG11_big_fil_rev_8_21_14_0_20_44_10</strain>
    </source>
</reference>
<keyword evidence="5 13" id="KW-0436">Ligase</keyword>
<dbReference type="GO" id="GO:0006432">
    <property type="term" value="P:phenylalanyl-tRNA aminoacylation"/>
    <property type="evidence" value="ECO:0007669"/>
    <property type="project" value="UniProtKB-UniRule"/>
</dbReference>
<evidence type="ECO:0000313" key="16">
    <source>
        <dbReference type="Proteomes" id="UP000231550"/>
    </source>
</evidence>
<dbReference type="AlphaFoldDB" id="A0A2H0KRJ9"/>
<gene>
    <name evidence="13" type="primary">pheS</name>
    <name evidence="15" type="ORF">COV85_04985</name>
</gene>
<dbReference type="HAMAP" id="MF_00281">
    <property type="entry name" value="Phe_tRNA_synth_alpha1"/>
    <property type="match status" value="1"/>
</dbReference>
<dbReference type="EMBL" id="PCVN01000136">
    <property type="protein sequence ID" value="PIQ73905.1"/>
    <property type="molecule type" value="Genomic_DNA"/>
</dbReference>
<evidence type="ECO:0000256" key="7">
    <source>
        <dbReference type="ARBA" id="ARBA00022741"/>
    </source>
</evidence>
<dbReference type="Pfam" id="PF02912">
    <property type="entry name" value="Phe_tRNA-synt_N"/>
    <property type="match status" value="1"/>
</dbReference>
<evidence type="ECO:0000256" key="2">
    <source>
        <dbReference type="ARBA" id="ARBA00010207"/>
    </source>
</evidence>
<evidence type="ECO:0000256" key="8">
    <source>
        <dbReference type="ARBA" id="ARBA00022840"/>
    </source>
</evidence>